<gene>
    <name evidence="2" type="ORF">FEZ63_17310</name>
</gene>
<accession>A0A5N3P7P3</accession>
<reference evidence="2 3" key="1">
    <citation type="journal article" date="2019" name="Microorganisms">
        <title>Genome Insights into the Novel Species Microvirga brassicacearum, a Rapeseed Endophyte with Biotechnological Potential.</title>
        <authorList>
            <person name="Jimenez-Gomez A."/>
            <person name="Saati-Santamaria Z."/>
            <person name="Igual J.M."/>
            <person name="Rivas R."/>
            <person name="Mateos P.F."/>
            <person name="Garcia-Fraile P."/>
        </authorList>
    </citation>
    <scope>NUCLEOTIDE SEQUENCE [LARGE SCALE GENOMIC DNA]</scope>
    <source>
        <strain evidence="2 3">CDVBN77</strain>
    </source>
</reference>
<dbReference type="EMBL" id="VCMV01000029">
    <property type="protein sequence ID" value="KAB0265764.1"/>
    <property type="molecule type" value="Genomic_DNA"/>
</dbReference>
<keyword evidence="3" id="KW-1185">Reference proteome</keyword>
<dbReference type="OrthoDB" id="7418984at2"/>
<sequence>MSRVASEVQDRGAGNKVVRTTNGYRGNNVKSLAFVSVRAAHEAVRTRMIGFVGDQSGSVAVFTALALPALIGATGLGMEVSYWYLTQRSMQNAADSAAIAAATNGTANYSAEAKAAAAKNGFVHGANNITVTASNTAPCPSGGANCYSATVTGYVPLFLSQVIGYRGTTDVGGVPQTMLSATAVARLDLLPREYCVLALGTNGIAFGSNGAPQANLNGCSIMSNAGARCNGNNLGADYGDAAGINDGCGVVQRSNVPPIADPYAALASNVPSHTCSGSPPYPQIPGRNGAPLPSTNRWGGTVTVATQYVHVCGDLQLTGDVTLQTPPDGTVIVIWNGRLDTGSYTLRTDVGSALTLVFTGTNDAGYIHAPTGDGTLDFSAPTTGPWKGIAIYQDPNLTTGVDISNAGNSPTWKISGMVYLPHSSVTMSGAINKSSNGESCFGLVVDNLLINGTGAILANGSCGEAGLELPTGTAPTGRGALVL</sequence>
<dbReference type="InterPro" id="IPR028087">
    <property type="entry name" value="Tad_N"/>
</dbReference>
<dbReference type="Pfam" id="PF13400">
    <property type="entry name" value="Tad"/>
    <property type="match status" value="1"/>
</dbReference>
<feature type="domain" description="Putative Flp pilus-assembly TadG-like N-terminal" evidence="1">
    <location>
        <begin position="57"/>
        <end position="103"/>
    </location>
</feature>
<evidence type="ECO:0000259" key="1">
    <source>
        <dbReference type="Pfam" id="PF13400"/>
    </source>
</evidence>
<organism evidence="2 3">
    <name type="scientific">Microvirga brassicacearum</name>
    <dbReference type="NCBI Taxonomy" id="2580413"/>
    <lineage>
        <taxon>Bacteria</taxon>
        <taxon>Pseudomonadati</taxon>
        <taxon>Pseudomonadota</taxon>
        <taxon>Alphaproteobacteria</taxon>
        <taxon>Hyphomicrobiales</taxon>
        <taxon>Methylobacteriaceae</taxon>
        <taxon>Microvirga</taxon>
    </lineage>
</organism>
<proteinExistence type="predicted"/>
<evidence type="ECO:0000313" key="3">
    <source>
        <dbReference type="Proteomes" id="UP000325684"/>
    </source>
</evidence>
<protein>
    <recommendedName>
        <fullName evidence="1">Putative Flp pilus-assembly TadG-like N-terminal domain-containing protein</fullName>
    </recommendedName>
</protein>
<name>A0A5N3P7P3_9HYPH</name>
<dbReference type="Proteomes" id="UP000325684">
    <property type="component" value="Unassembled WGS sequence"/>
</dbReference>
<dbReference type="AlphaFoldDB" id="A0A5N3P7P3"/>
<comment type="caution">
    <text evidence="2">The sequence shown here is derived from an EMBL/GenBank/DDBJ whole genome shotgun (WGS) entry which is preliminary data.</text>
</comment>
<evidence type="ECO:0000313" key="2">
    <source>
        <dbReference type="EMBL" id="KAB0265764.1"/>
    </source>
</evidence>